<reference evidence="2 3" key="1">
    <citation type="submission" date="2017-02" db="EMBL/GenBank/DDBJ databases">
        <title>A novel roseosiphophage isolated from the oligotrophic South China Sea.</title>
        <authorList>
            <person name="Yang Y."/>
            <person name="Cai L."/>
            <person name="Zhang R."/>
        </authorList>
    </citation>
    <scope>NUCLEOTIDE SEQUENCE [LARGE SCALE GENOMIC DNA]</scope>
</reference>
<dbReference type="InterPro" id="IPR011928">
    <property type="entry name" value="Phage_phiJL001_Gp84"/>
</dbReference>
<evidence type="ECO:0000313" key="3">
    <source>
        <dbReference type="Proteomes" id="UP000224401"/>
    </source>
</evidence>
<evidence type="ECO:0000259" key="1">
    <source>
        <dbReference type="Pfam" id="PF09356"/>
    </source>
</evidence>
<dbReference type="InterPro" id="IPR018964">
    <property type="entry name" value="Phage_phiJL001_Gp84_C"/>
</dbReference>
<gene>
    <name evidence="2" type="ORF">vBDshSR5C_65</name>
</gene>
<dbReference type="Pfam" id="PF09356">
    <property type="entry name" value="Phage_BR0599"/>
    <property type="match status" value="1"/>
</dbReference>
<accession>A0A1V0DY93</accession>
<dbReference type="EMBL" id="KY606587">
    <property type="protein sequence ID" value="ARB06119.1"/>
    <property type="molecule type" value="Genomic_DNA"/>
</dbReference>
<dbReference type="Proteomes" id="UP000224401">
    <property type="component" value="Segment"/>
</dbReference>
<sequence>MKNLSAAMISALGEEASKLCYCWRIERTDGTVVGFTEHDKDLTFDSVTYTAADGIQATTIVQSLGLAVDNLNLEGAISSSSLNEDDLDNGLYDDAEVTLYLVDWSDVSTRMTIARGSVGEVKRFETAFSTEFRSLAHRLNQKTGRVYQRYCDANLGDARCGRDVSGSTFTLSSGAVTASDGRLLTVTGADGYTGGWFDRGLLTVLSGSASGAILEIKEHSGTTIELWTPPPTAIAVSDTVKLVAGCDKSYTTCKDKFSNGTNFRGCPFIPGNDILTWLANPGDDVYDGGSLFE</sequence>
<dbReference type="OrthoDB" id="14150at10239"/>
<keyword evidence="3" id="KW-1185">Reference proteome</keyword>
<proteinExistence type="predicted"/>
<dbReference type="Pfam" id="PF09931">
    <property type="entry name" value="Phage_phiJL001_Gp84_N"/>
    <property type="match status" value="1"/>
</dbReference>
<protein>
    <submittedName>
        <fullName evidence="2">GTA-like protein</fullName>
    </submittedName>
</protein>
<evidence type="ECO:0000313" key="2">
    <source>
        <dbReference type="EMBL" id="ARB06119.1"/>
    </source>
</evidence>
<feature type="domain" description="Bacteriophage phiJL001 Gp84 C-terminal" evidence="1">
    <location>
        <begin position="195"/>
        <end position="273"/>
    </location>
</feature>
<name>A0A1V0DY93_9CAUD</name>
<organism evidence="2 3">
    <name type="scientific">Dinoroseobacter phage vB_DshS-R5C</name>
    <dbReference type="NCBI Taxonomy" id="1965368"/>
    <lineage>
        <taxon>Viruses</taxon>
        <taxon>Duplodnaviria</taxon>
        <taxon>Heunggongvirae</taxon>
        <taxon>Uroviricota</taxon>
        <taxon>Caudoviricetes</taxon>
        <taxon>Nanhaivirus</taxon>
        <taxon>Nanhaivirus D5C</taxon>
    </lineage>
</organism>
<dbReference type="NCBIfam" id="TIGR02218">
    <property type="entry name" value="phg_TIGR02218"/>
    <property type="match status" value="1"/>
</dbReference>